<comment type="caution">
    <text evidence="1">The sequence shown here is derived from an EMBL/GenBank/DDBJ whole genome shotgun (WGS) entry which is preliminary data.</text>
</comment>
<reference evidence="1" key="2">
    <citation type="submission" date="2021-09" db="EMBL/GenBank/DDBJ databases">
        <authorList>
            <person name="Jia N."/>
            <person name="Wang J."/>
            <person name="Shi W."/>
            <person name="Du L."/>
            <person name="Sun Y."/>
            <person name="Zhan W."/>
            <person name="Jiang J."/>
            <person name="Wang Q."/>
            <person name="Zhang B."/>
            <person name="Ji P."/>
            <person name="Sakyi L.B."/>
            <person name="Cui X."/>
            <person name="Yuan T."/>
            <person name="Jiang B."/>
            <person name="Yang W."/>
            <person name="Lam T.T.-Y."/>
            <person name="Chang Q."/>
            <person name="Ding S."/>
            <person name="Wang X."/>
            <person name="Zhu J."/>
            <person name="Ruan X."/>
            <person name="Zhao L."/>
            <person name="Wei J."/>
            <person name="Que T."/>
            <person name="Du C."/>
            <person name="Cheng J."/>
            <person name="Dai P."/>
            <person name="Han X."/>
            <person name="Huang E."/>
            <person name="Gao Y."/>
            <person name="Liu J."/>
            <person name="Shao H."/>
            <person name="Ye R."/>
            <person name="Li L."/>
            <person name="Wei W."/>
            <person name="Wang X."/>
            <person name="Wang C."/>
            <person name="Huo Q."/>
            <person name="Li W."/>
            <person name="Guo W."/>
            <person name="Chen H."/>
            <person name="Chen S."/>
            <person name="Zhou L."/>
            <person name="Zhou L."/>
            <person name="Ni X."/>
            <person name="Tian J."/>
            <person name="Zhou Y."/>
            <person name="Sheng Y."/>
            <person name="Liu T."/>
            <person name="Pan Y."/>
            <person name="Xia L."/>
            <person name="Li J."/>
            <person name="Zhao F."/>
            <person name="Cao W."/>
        </authorList>
    </citation>
    <scope>NUCLEOTIDE SEQUENCE</scope>
    <source>
        <strain evidence="1">Rmic-2018</strain>
        <tissue evidence="1">Larvae</tissue>
    </source>
</reference>
<evidence type="ECO:0000313" key="1">
    <source>
        <dbReference type="EMBL" id="KAH8034235.1"/>
    </source>
</evidence>
<name>A0A9J6EIJ0_RHIMP</name>
<organism evidence="1 2">
    <name type="scientific">Rhipicephalus microplus</name>
    <name type="common">Cattle tick</name>
    <name type="synonym">Boophilus microplus</name>
    <dbReference type="NCBI Taxonomy" id="6941"/>
    <lineage>
        <taxon>Eukaryota</taxon>
        <taxon>Metazoa</taxon>
        <taxon>Ecdysozoa</taxon>
        <taxon>Arthropoda</taxon>
        <taxon>Chelicerata</taxon>
        <taxon>Arachnida</taxon>
        <taxon>Acari</taxon>
        <taxon>Parasitiformes</taxon>
        <taxon>Ixodida</taxon>
        <taxon>Ixodoidea</taxon>
        <taxon>Ixodidae</taxon>
        <taxon>Rhipicephalinae</taxon>
        <taxon>Rhipicephalus</taxon>
        <taxon>Boophilus</taxon>
    </lineage>
</organism>
<accession>A0A9J6EIJ0</accession>
<reference evidence="1" key="1">
    <citation type="journal article" date="2020" name="Cell">
        <title>Large-Scale Comparative Analyses of Tick Genomes Elucidate Their Genetic Diversity and Vector Capacities.</title>
        <authorList>
            <consortium name="Tick Genome and Microbiome Consortium (TIGMIC)"/>
            <person name="Jia N."/>
            <person name="Wang J."/>
            <person name="Shi W."/>
            <person name="Du L."/>
            <person name="Sun Y."/>
            <person name="Zhan W."/>
            <person name="Jiang J.F."/>
            <person name="Wang Q."/>
            <person name="Zhang B."/>
            <person name="Ji P."/>
            <person name="Bell-Sakyi L."/>
            <person name="Cui X.M."/>
            <person name="Yuan T.T."/>
            <person name="Jiang B.G."/>
            <person name="Yang W.F."/>
            <person name="Lam T.T."/>
            <person name="Chang Q.C."/>
            <person name="Ding S.J."/>
            <person name="Wang X.J."/>
            <person name="Zhu J.G."/>
            <person name="Ruan X.D."/>
            <person name="Zhao L."/>
            <person name="Wei J.T."/>
            <person name="Ye R.Z."/>
            <person name="Que T.C."/>
            <person name="Du C.H."/>
            <person name="Zhou Y.H."/>
            <person name="Cheng J.X."/>
            <person name="Dai P.F."/>
            <person name="Guo W.B."/>
            <person name="Han X.H."/>
            <person name="Huang E.J."/>
            <person name="Li L.F."/>
            <person name="Wei W."/>
            <person name="Gao Y.C."/>
            <person name="Liu J.Z."/>
            <person name="Shao H.Z."/>
            <person name="Wang X."/>
            <person name="Wang C.C."/>
            <person name="Yang T.C."/>
            <person name="Huo Q.B."/>
            <person name="Li W."/>
            <person name="Chen H.Y."/>
            <person name="Chen S.E."/>
            <person name="Zhou L.G."/>
            <person name="Ni X.B."/>
            <person name="Tian J.H."/>
            <person name="Sheng Y."/>
            <person name="Liu T."/>
            <person name="Pan Y.S."/>
            <person name="Xia L.Y."/>
            <person name="Li J."/>
            <person name="Zhao F."/>
            <person name="Cao W.C."/>
        </authorList>
    </citation>
    <scope>NUCLEOTIDE SEQUENCE</scope>
    <source>
        <strain evidence="1">Rmic-2018</strain>
    </source>
</reference>
<sequence length="179" mass="20177">MRCILSSPARTHFLRATRKKAKTTQARLGKRVCQGKRGGRETYLAFLVSCPGHVPNKHGTKRRCNDYFVEPVRRWNCNMDVKGDDRVTAGEEYHVYYFSSQGKGPGGDRNRDLRVQAEDCVPVQIKKIEDPFEDAMFMIDELTHRENTLSSHAPSARVHASLSGAYTIDSRSNTEGSDA</sequence>
<keyword evidence="2" id="KW-1185">Reference proteome</keyword>
<protein>
    <submittedName>
        <fullName evidence="1">Uncharacterized protein</fullName>
    </submittedName>
</protein>
<evidence type="ECO:0000313" key="2">
    <source>
        <dbReference type="Proteomes" id="UP000821866"/>
    </source>
</evidence>
<dbReference type="Proteomes" id="UP000821866">
    <property type="component" value="Chromosome 2"/>
</dbReference>
<proteinExistence type="predicted"/>
<gene>
    <name evidence="1" type="ORF">HPB51_021905</name>
</gene>
<dbReference type="EMBL" id="JABSTU010000004">
    <property type="protein sequence ID" value="KAH8034235.1"/>
    <property type="molecule type" value="Genomic_DNA"/>
</dbReference>
<dbReference type="VEuPathDB" id="VectorBase:LOC119161434"/>
<dbReference type="AlphaFoldDB" id="A0A9J6EIJ0"/>